<dbReference type="PRINTS" id="PR00413">
    <property type="entry name" value="HADHALOGNASE"/>
</dbReference>
<name>A0A069NK32_9BURK</name>
<dbReference type="Proteomes" id="UP000597138">
    <property type="component" value="Unassembled WGS sequence"/>
</dbReference>
<dbReference type="GO" id="GO:0016787">
    <property type="term" value="F:hydrolase activity"/>
    <property type="evidence" value="ECO:0007669"/>
    <property type="project" value="UniProtKB-KW"/>
</dbReference>
<gene>
    <name evidence="2" type="ORF">BG57_30620</name>
    <name evidence="1" type="ORF">GCM10010985_61220</name>
</gene>
<dbReference type="Proteomes" id="UP000027439">
    <property type="component" value="Unassembled WGS sequence"/>
</dbReference>
<organism evidence="2 3">
    <name type="scientific">Caballeronia grimmiae</name>
    <dbReference type="NCBI Taxonomy" id="1071679"/>
    <lineage>
        <taxon>Bacteria</taxon>
        <taxon>Pseudomonadati</taxon>
        <taxon>Pseudomonadota</taxon>
        <taxon>Betaproteobacteria</taxon>
        <taxon>Burkholderiales</taxon>
        <taxon>Burkholderiaceae</taxon>
        <taxon>Caballeronia</taxon>
    </lineage>
</organism>
<dbReference type="eggNOG" id="COG1011">
    <property type="taxonomic scope" value="Bacteria"/>
</dbReference>
<evidence type="ECO:0000313" key="1">
    <source>
        <dbReference type="EMBL" id="GGD98235.1"/>
    </source>
</evidence>
<evidence type="ECO:0000313" key="3">
    <source>
        <dbReference type="Proteomes" id="UP000027439"/>
    </source>
</evidence>
<dbReference type="RefSeq" id="WP_052006097.1">
    <property type="nucleotide sequence ID" value="NZ_BMEG01000024.1"/>
</dbReference>
<reference evidence="2 3" key="2">
    <citation type="submission" date="2014-03" db="EMBL/GenBank/DDBJ databases">
        <title>Draft Genome Sequences of Four Burkholderia Strains.</title>
        <authorList>
            <person name="Liu X.Y."/>
            <person name="Li C.X."/>
            <person name="Xu J.H."/>
        </authorList>
    </citation>
    <scope>NUCLEOTIDE SEQUENCE [LARGE SCALE GENOMIC DNA]</scope>
    <source>
        <strain evidence="2 3">R27</strain>
    </source>
</reference>
<dbReference type="OrthoDB" id="9802003at2"/>
<reference evidence="4" key="3">
    <citation type="journal article" date="2019" name="Int. J. Syst. Evol. Microbiol.">
        <title>The Global Catalogue of Microorganisms (GCM) 10K type strain sequencing project: providing services to taxonomists for standard genome sequencing and annotation.</title>
        <authorList>
            <consortium name="The Broad Institute Genomics Platform"/>
            <consortium name="The Broad Institute Genome Sequencing Center for Infectious Disease"/>
            <person name="Wu L."/>
            <person name="Ma J."/>
        </authorList>
    </citation>
    <scope>NUCLEOTIDE SEQUENCE [LARGE SCALE GENOMIC DNA]</scope>
    <source>
        <strain evidence="4">CGMCC 1.11013</strain>
    </source>
</reference>
<dbReference type="SFLD" id="SFLDS00003">
    <property type="entry name" value="Haloacid_Dehalogenase"/>
    <property type="match status" value="1"/>
</dbReference>
<dbReference type="PANTHER" id="PTHR46649:SF4">
    <property type="entry name" value="HALOACID DEHALOGENASE-LIKE HYDROLASE (HAD) SUPERFAMILY PROTEIN"/>
    <property type="match status" value="1"/>
</dbReference>
<dbReference type="NCBIfam" id="TIGR01549">
    <property type="entry name" value="HAD-SF-IA-v1"/>
    <property type="match status" value="1"/>
</dbReference>
<dbReference type="Gene3D" id="3.40.50.1000">
    <property type="entry name" value="HAD superfamily/HAD-like"/>
    <property type="match status" value="1"/>
</dbReference>
<dbReference type="SUPFAM" id="SSF56784">
    <property type="entry name" value="HAD-like"/>
    <property type="match status" value="1"/>
</dbReference>
<comment type="caution">
    <text evidence="2">The sequence shown here is derived from an EMBL/GenBank/DDBJ whole genome shotgun (WGS) entry which is preliminary data.</text>
</comment>
<dbReference type="EMBL" id="JFHE01000076">
    <property type="protein sequence ID" value="KDR25391.1"/>
    <property type="molecule type" value="Genomic_DNA"/>
</dbReference>
<protein>
    <submittedName>
        <fullName evidence="2">HAD family hydrolase</fullName>
    </submittedName>
    <submittedName>
        <fullName evidence="1">Haloacid dehalogenase</fullName>
    </submittedName>
</protein>
<reference evidence="1" key="4">
    <citation type="submission" date="2024-05" db="EMBL/GenBank/DDBJ databases">
        <authorList>
            <person name="Sun Q."/>
            <person name="Zhou Y."/>
        </authorList>
    </citation>
    <scope>NUCLEOTIDE SEQUENCE</scope>
    <source>
        <strain evidence="1">CGMCC 1.11013</strain>
    </source>
</reference>
<dbReference type="Pfam" id="PF00702">
    <property type="entry name" value="Hydrolase"/>
    <property type="match status" value="1"/>
</dbReference>
<evidence type="ECO:0000313" key="2">
    <source>
        <dbReference type="EMBL" id="KDR25391.1"/>
    </source>
</evidence>
<dbReference type="PANTHER" id="PTHR46649">
    <property type="match status" value="1"/>
</dbReference>
<reference evidence="1" key="1">
    <citation type="journal article" date="2014" name="Int. J. Syst. Evol. Microbiol.">
        <title>Complete genome of a new Firmicutes species belonging to the dominant human colonic microbiota ('Ruminococcus bicirculans') reveals two chromosomes and a selective capacity to utilize plant glucans.</title>
        <authorList>
            <consortium name="NISC Comparative Sequencing Program"/>
            <person name="Wegmann U."/>
            <person name="Louis P."/>
            <person name="Goesmann A."/>
            <person name="Henrissat B."/>
            <person name="Duncan S.H."/>
            <person name="Flint H.J."/>
        </authorList>
    </citation>
    <scope>NUCLEOTIDE SEQUENCE</scope>
    <source>
        <strain evidence="1">CGMCC 1.11013</strain>
    </source>
</reference>
<evidence type="ECO:0000313" key="4">
    <source>
        <dbReference type="Proteomes" id="UP000597138"/>
    </source>
</evidence>
<dbReference type="EMBL" id="BMEG01000024">
    <property type="protein sequence ID" value="GGD98235.1"/>
    <property type="molecule type" value="Genomic_DNA"/>
</dbReference>
<dbReference type="InterPro" id="IPR036412">
    <property type="entry name" value="HAD-like_sf"/>
</dbReference>
<dbReference type="SFLD" id="SFLDG01129">
    <property type="entry name" value="C1.5:_HAD__Beta-PGM__Phosphata"/>
    <property type="match status" value="1"/>
</dbReference>
<accession>A0A069NK32</accession>
<proteinExistence type="predicted"/>
<dbReference type="STRING" id="1071679.BG57_30620"/>
<dbReference type="InterPro" id="IPR006439">
    <property type="entry name" value="HAD-SF_hydro_IA"/>
</dbReference>
<keyword evidence="4" id="KW-1185">Reference proteome</keyword>
<sequence length="219" mass="23723">MAIKAVVFDAFGTLCEITAPKRPYARLARLSKGRQHARQLLMSKPLLLRQAAVELRVNIDEIRLLEADLQTELASIRLFPEVSQVLMALRSKGVALAVASNLALPYAAPLRRLLPFELDAYAWSFEVGSLKPDCGIYSNVCSQLRLHANEVLMIGDTYVDDYEGAIASGLSAIHLNRLSNVRRIGSIDSLTPIVGLFAHGYPDASAFRLGAGTSGSGTA</sequence>
<dbReference type="InterPro" id="IPR023214">
    <property type="entry name" value="HAD_sf"/>
</dbReference>
<keyword evidence="2" id="KW-0378">Hydrolase</keyword>
<dbReference type="AlphaFoldDB" id="A0A069NK32"/>